<comment type="caution">
    <text evidence="1">The sequence shown here is derived from an EMBL/GenBank/DDBJ whole genome shotgun (WGS) entry which is preliminary data.</text>
</comment>
<protein>
    <submittedName>
        <fullName evidence="1">Uncharacterized protein</fullName>
    </submittedName>
</protein>
<proteinExistence type="predicted"/>
<sequence>MSDGHTHDPLSLQGEQVATHIRECYEKNGLQALAVGFGSINLNTLQRVAEKVGERITTLLTGNELKATFFSIGFVKCTSGLCLGDTGS</sequence>
<dbReference type="Proteomes" id="UP001163321">
    <property type="component" value="Chromosome 5"/>
</dbReference>
<evidence type="ECO:0000313" key="1">
    <source>
        <dbReference type="EMBL" id="KAI9911979.1"/>
    </source>
</evidence>
<accession>A0ACC0VZS8</accession>
<reference evidence="1 2" key="1">
    <citation type="journal article" date="2022" name="bioRxiv">
        <title>The genome of the oomycete Peronosclerospora sorghi, a cosmopolitan pathogen of maize and sorghum, is inflated with dispersed pseudogenes.</title>
        <authorList>
            <person name="Fletcher K."/>
            <person name="Martin F."/>
            <person name="Isakeit T."/>
            <person name="Cavanaugh K."/>
            <person name="Magill C."/>
            <person name="Michelmore R."/>
        </authorList>
    </citation>
    <scope>NUCLEOTIDE SEQUENCE [LARGE SCALE GENOMIC DNA]</scope>
    <source>
        <strain evidence="1">P6</strain>
    </source>
</reference>
<organism evidence="1 2">
    <name type="scientific">Peronosclerospora sorghi</name>
    <dbReference type="NCBI Taxonomy" id="230839"/>
    <lineage>
        <taxon>Eukaryota</taxon>
        <taxon>Sar</taxon>
        <taxon>Stramenopiles</taxon>
        <taxon>Oomycota</taxon>
        <taxon>Peronosporomycetes</taxon>
        <taxon>Peronosporales</taxon>
        <taxon>Peronosporaceae</taxon>
        <taxon>Peronosclerospora</taxon>
    </lineage>
</organism>
<name>A0ACC0VZS8_9STRA</name>
<keyword evidence="2" id="KW-1185">Reference proteome</keyword>
<gene>
    <name evidence="1" type="ORF">PsorP6_009796</name>
</gene>
<evidence type="ECO:0000313" key="2">
    <source>
        <dbReference type="Proteomes" id="UP001163321"/>
    </source>
</evidence>
<dbReference type="EMBL" id="CM047584">
    <property type="protein sequence ID" value="KAI9911979.1"/>
    <property type="molecule type" value="Genomic_DNA"/>
</dbReference>